<gene>
    <name evidence="1" type="ORF">PORY_002193</name>
</gene>
<evidence type="ECO:0000313" key="2">
    <source>
        <dbReference type="Proteomes" id="UP000768646"/>
    </source>
</evidence>
<keyword evidence="2" id="KW-1185">Reference proteome</keyword>
<accession>A0ACB7CAA2</accession>
<protein>
    <submittedName>
        <fullName evidence="1">Uncharacterized protein</fullName>
    </submittedName>
</protein>
<reference evidence="1 2" key="1">
    <citation type="journal article" date="2021" name="Commun. Biol.">
        <title>Genomic insights into the host specific adaptation of the Pneumocystis genus.</title>
        <authorList>
            <person name="Cisse O.H."/>
            <person name="Ma L."/>
            <person name="Dekker J.P."/>
            <person name="Khil P.P."/>
            <person name="Youn J.-H."/>
            <person name="Brenchley J.M."/>
            <person name="Blair R."/>
            <person name="Pahar B."/>
            <person name="Chabe M."/>
            <person name="Van Rompay K.K.A."/>
            <person name="Keesler R."/>
            <person name="Sukura A."/>
            <person name="Hirsch V."/>
            <person name="Kutty G."/>
            <person name="Liu Y."/>
            <person name="Peng L."/>
            <person name="Chen J."/>
            <person name="Song J."/>
            <person name="Weissenbacher-Lang C."/>
            <person name="Xu J."/>
            <person name="Upham N.S."/>
            <person name="Stajich J.E."/>
            <person name="Cuomo C.A."/>
            <person name="Cushion M.T."/>
            <person name="Kovacs J.A."/>
        </authorList>
    </citation>
    <scope>NUCLEOTIDE SEQUENCE [LARGE SCALE GENOMIC DNA]</scope>
    <source>
        <strain evidence="1 2">RABM</strain>
    </source>
</reference>
<sequence>MDELSELERLEQKITLTLYEIDANFNKCHRIVTTEILPIIERYAEHSRRVWEGSKFWKQFFETSANVSLSGYEELSQDDATPEKEEDESTNAVQAPATALEQPVDTSIVTNDASDVVWMSTPLDMSTPRPTLPIDALYASDTPNTVRIGHSSPFTHAKKENPLLHRVLDTSWRLQALPHLPLTSRKCASNVLETLDTSSPLQPVFNTRDEEEDDLDASLPAGLSPPVTLQFSLPPSKLLKTPVQEAARYVVDDILRTAGADISTARRNLFGNMSDSPLMPSESHGTLPEWDISSEG</sequence>
<dbReference type="Proteomes" id="UP000768646">
    <property type="component" value="Unassembled WGS sequence"/>
</dbReference>
<comment type="caution">
    <text evidence="1">The sequence shown here is derived from an EMBL/GenBank/DDBJ whole genome shotgun (WGS) entry which is preliminary data.</text>
</comment>
<organism evidence="1 2">
    <name type="scientific">Pneumocystis oryctolagi</name>
    <dbReference type="NCBI Taxonomy" id="42067"/>
    <lineage>
        <taxon>Eukaryota</taxon>
        <taxon>Fungi</taxon>
        <taxon>Dikarya</taxon>
        <taxon>Ascomycota</taxon>
        <taxon>Taphrinomycotina</taxon>
        <taxon>Pneumocystomycetes</taxon>
        <taxon>Pneumocystaceae</taxon>
        <taxon>Pneumocystis</taxon>
    </lineage>
</organism>
<name>A0ACB7CAA2_9ASCO</name>
<dbReference type="EMBL" id="JABTEG010000008">
    <property type="protein sequence ID" value="KAG4304483.1"/>
    <property type="molecule type" value="Genomic_DNA"/>
</dbReference>
<evidence type="ECO:0000313" key="1">
    <source>
        <dbReference type="EMBL" id="KAG4304483.1"/>
    </source>
</evidence>
<proteinExistence type="predicted"/>